<keyword evidence="2" id="KW-1185">Reference proteome</keyword>
<dbReference type="VEuPathDB" id="FungiDB:CIMG_06788"/>
<dbReference type="AlphaFoldDB" id="J3K8X4"/>
<dbReference type="InParanoid" id="J3K8X4"/>
<proteinExistence type="predicted"/>
<protein>
    <submittedName>
        <fullName evidence="1">Uncharacterized protein</fullName>
    </submittedName>
</protein>
<reference evidence="2" key="2">
    <citation type="journal article" date="2010" name="Genome Res.">
        <title>Population genomic sequencing of Coccidioides fungi reveals recent hybridization and transposon control.</title>
        <authorList>
            <person name="Neafsey D.E."/>
            <person name="Barker B.M."/>
            <person name="Sharpton T.J."/>
            <person name="Stajich J.E."/>
            <person name="Park D.J."/>
            <person name="Whiston E."/>
            <person name="Hung C.-Y."/>
            <person name="McMahan C."/>
            <person name="White J."/>
            <person name="Sykes S."/>
            <person name="Heiman D."/>
            <person name="Young S."/>
            <person name="Zeng Q."/>
            <person name="Abouelleil A."/>
            <person name="Aftuck L."/>
            <person name="Bessette D."/>
            <person name="Brown A."/>
            <person name="FitzGerald M."/>
            <person name="Lui A."/>
            <person name="Macdonald J.P."/>
            <person name="Priest M."/>
            <person name="Orbach M.J."/>
            <person name="Galgiani J.N."/>
            <person name="Kirkland T.N."/>
            <person name="Cole G.T."/>
            <person name="Birren B.W."/>
            <person name="Henn M.R."/>
            <person name="Taylor J.W."/>
            <person name="Rounsley S.D."/>
        </authorList>
    </citation>
    <scope>GENOME REANNOTATION</scope>
    <source>
        <strain evidence="2">RS</strain>
    </source>
</reference>
<gene>
    <name evidence="1" type="ORF">CIMG_06788</name>
</gene>
<organism evidence="1 2">
    <name type="scientific">Coccidioides immitis (strain RS)</name>
    <name type="common">Valley fever fungus</name>
    <dbReference type="NCBI Taxonomy" id="246410"/>
    <lineage>
        <taxon>Eukaryota</taxon>
        <taxon>Fungi</taxon>
        <taxon>Dikarya</taxon>
        <taxon>Ascomycota</taxon>
        <taxon>Pezizomycotina</taxon>
        <taxon>Eurotiomycetes</taxon>
        <taxon>Eurotiomycetidae</taxon>
        <taxon>Onygenales</taxon>
        <taxon>Onygenaceae</taxon>
        <taxon>Coccidioides</taxon>
    </lineage>
</organism>
<reference evidence="2" key="1">
    <citation type="journal article" date="2009" name="Genome Res.">
        <title>Comparative genomic analyses of the human fungal pathogens Coccidioides and their relatives.</title>
        <authorList>
            <person name="Sharpton T.J."/>
            <person name="Stajich J.E."/>
            <person name="Rounsley S.D."/>
            <person name="Gardner M.J."/>
            <person name="Wortman J.R."/>
            <person name="Jordar V.S."/>
            <person name="Maiti R."/>
            <person name="Kodira C.D."/>
            <person name="Neafsey D.E."/>
            <person name="Zeng Q."/>
            <person name="Hung C.-Y."/>
            <person name="McMahan C."/>
            <person name="Muszewska A."/>
            <person name="Grynberg M."/>
            <person name="Mandel M.A."/>
            <person name="Kellner E.M."/>
            <person name="Barker B.M."/>
            <person name="Galgiani J.N."/>
            <person name="Orbach M.J."/>
            <person name="Kirkland T.N."/>
            <person name="Cole G.T."/>
            <person name="Henn M.R."/>
            <person name="Birren B.W."/>
            <person name="Taylor J.W."/>
        </authorList>
    </citation>
    <scope>NUCLEOTIDE SEQUENCE [LARGE SCALE GENOMIC DNA]</scope>
    <source>
        <strain evidence="2">RS</strain>
    </source>
</reference>
<dbReference type="RefSeq" id="XP_001242892.2">
    <property type="nucleotide sequence ID" value="XM_001242891.2"/>
</dbReference>
<dbReference type="Proteomes" id="UP000001261">
    <property type="component" value="Unassembled WGS sequence"/>
</dbReference>
<evidence type="ECO:0000313" key="2">
    <source>
        <dbReference type="Proteomes" id="UP000001261"/>
    </source>
</evidence>
<dbReference type="KEGG" id="cim:CIMG_06788"/>
<name>J3K8X4_COCIM</name>
<sequence>MSVKKISAYDHGVFEAVTPSQWLSRKERRALAILQKASLIAEHASLNGRQRQDSDPLGACIVCRPQSRMKKQQPAVDRVAKQKGQDQQGGRLTVPIGSVRFVTTSRGRQERRFAPRFSRRTYDALCAKAGWKRKESPETRNGGSGWVTRPRAESTALVTSVLFPTDVSSRLNIGRKQSSLSVFRSSKDELLCRDKSTRARFQVSRSFDEKNATSYSVLLYIGKHPYAEPYASEMAPTIHNSKKESIAISQMIGGHMCLVAHTSPDDPTNCIKPAHHLEELHA</sequence>
<dbReference type="EMBL" id="GG704912">
    <property type="protein sequence ID" value="EAS31309.3"/>
    <property type="molecule type" value="Genomic_DNA"/>
</dbReference>
<accession>J3K8X4</accession>
<dbReference type="GeneID" id="4562321"/>
<evidence type="ECO:0000313" key="1">
    <source>
        <dbReference type="EMBL" id="EAS31309.3"/>
    </source>
</evidence>